<evidence type="ECO:0000313" key="2">
    <source>
        <dbReference type="EMBL" id="NEI73426.1"/>
    </source>
</evidence>
<reference evidence="2 3" key="1">
    <citation type="submission" date="2019-12" db="EMBL/GenBank/DDBJ databases">
        <title>Rhizobium genotypes associated with high levels of biological nitrogen fixation by grain legumes in a temperate-maritime cropping system.</title>
        <authorList>
            <person name="Maluk M."/>
            <person name="Francesc Ferrando Molina F."/>
            <person name="Lopez Del Egido L."/>
            <person name="Lafos M."/>
            <person name="Langarica-Fuentes A."/>
            <person name="Gebre Yohannes G."/>
            <person name="Young M.W."/>
            <person name="Martin P."/>
            <person name="Gantlett R."/>
            <person name="Kenicer G."/>
            <person name="Hawes C."/>
            <person name="Begg G.S."/>
            <person name="Quilliam R.S."/>
            <person name="Squire G.R."/>
            <person name="Poole P.S."/>
            <person name="Young P.W."/>
            <person name="Iannetta P.M."/>
            <person name="James E.K."/>
        </authorList>
    </citation>
    <scope>NUCLEOTIDE SEQUENCE [LARGE SCALE GENOMIC DNA]</scope>
    <source>
        <strain evidence="2 3">JHI1118</strain>
    </source>
</reference>
<protein>
    <submittedName>
        <fullName evidence="2">Uncharacterized protein</fullName>
    </submittedName>
</protein>
<dbReference type="AlphaFoldDB" id="A0A6L9UH06"/>
<comment type="caution">
    <text evidence="2">The sequence shown here is derived from an EMBL/GenBank/DDBJ whole genome shotgun (WGS) entry which is preliminary data.</text>
</comment>
<feature type="chain" id="PRO_5026898420" evidence="1">
    <location>
        <begin position="24"/>
        <end position="159"/>
    </location>
</feature>
<name>A0A6L9UH06_9HYPH</name>
<dbReference type="EMBL" id="WUEY01000018">
    <property type="protein sequence ID" value="NEI73426.1"/>
    <property type="molecule type" value="Genomic_DNA"/>
</dbReference>
<feature type="signal peptide" evidence="1">
    <location>
        <begin position="1"/>
        <end position="23"/>
    </location>
</feature>
<accession>A0A6L9UH06</accession>
<dbReference type="RefSeq" id="WP_163991745.1">
    <property type="nucleotide sequence ID" value="NZ_WUEY01000018.1"/>
</dbReference>
<organism evidence="2 3">
    <name type="scientific">Rhizobium lusitanum</name>
    <dbReference type="NCBI Taxonomy" id="293958"/>
    <lineage>
        <taxon>Bacteria</taxon>
        <taxon>Pseudomonadati</taxon>
        <taxon>Pseudomonadota</taxon>
        <taxon>Alphaproteobacteria</taxon>
        <taxon>Hyphomicrobiales</taxon>
        <taxon>Rhizobiaceae</taxon>
        <taxon>Rhizobium/Agrobacterium group</taxon>
        <taxon>Rhizobium</taxon>
    </lineage>
</organism>
<proteinExistence type="predicted"/>
<evidence type="ECO:0000256" key="1">
    <source>
        <dbReference type="SAM" id="SignalP"/>
    </source>
</evidence>
<keyword evidence="1" id="KW-0732">Signal</keyword>
<evidence type="ECO:0000313" key="3">
    <source>
        <dbReference type="Proteomes" id="UP000483035"/>
    </source>
</evidence>
<dbReference type="Proteomes" id="UP000483035">
    <property type="component" value="Unassembled WGS sequence"/>
</dbReference>
<gene>
    <name evidence="2" type="ORF">GR212_28125</name>
</gene>
<sequence length="159" mass="17800">MKSLLIVILNLVALVMMPAVAMAQQSILPDPVAFEKDHFTKSCDGQVSFGDHFSTEQDINNDKLTDIVVNEGEITCKGEKGPYCNDEGCPYNFYAQVAEGGYLLIATAQIYGYDFIQRFGNMVLVMKMHPRFCDRKDGEDPCEITVRVRGTKFVTISKK</sequence>